<dbReference type="AlphaFoldDB" id="A0A223KMI7"/>
<dbReference type="STRING" id="1314751.GCA_001591425_01686"/>
<protein>
    <recommendedName>
        <fullName evidence="1">WYL domain-containing protein</fullName>
    </recommendedName>
</protein>
<evidence type="ECO:0000313" key="3">
    <source>
        <dbReference type="Proteomes" id="UP000215224"/>
    </source>
</evidence>
<dbReference type="RefSeq" id="WP_066414632.1">
    <property type="nucleotide sequence ID" value="NZ_CP018866.1"/>
</dbReference>
<dbReference type="Proteomes" id="UP000215224">
    <property type="component" value="Chromosome"/>
</dbReference>
<keyword evidence="3" id="KW-1185">Reference proteome</keyword>
<dbReference type="KEGG" id="bcoh:BC6307_04980"/>
<proteinExistence type="predicted"/>
<dbReference type="Pfam" id="PF13280">
    <property type="entry name" value="WYL"/>
    <property type="match status" value="1"/>
</dbReference>
<feature type="domain" description="WYL" evidence="1">
    <location>
        <begin position="5"/>
        <end position="62"/>
    </location>
</feature>
<evidence type="ECO:0000313" key="2">
    <source>
        <dbReference type="EMBL" id="AST90682.1"/>
    </source>
</evidence>
<sequence>MQRLLQRLHEENKLVDIIYEAHNGTITQRTIQIIKLEATYITAFCYLRNTNRTFKIENMLSVFPHKKIRKIS</sequence>
<dbReference type="InterPro" id="IPR026881">
    <property type="entry name" value="WYL_dom"/>
</dbReference>
<organism evidence="2 3">
    <name type="scientific">Sutcliffiella cohnii</name>
    <dbReference type="NCBI Taxonomy" id="33932"/>
    <lineage>
        <taxon>Bacteria</taxon>
        <taxon>Bacillati</taxon>
        <taxon>Bacillota</taxon>
        <taxon>Bacilli</taxon>
        <taxon>Bacillales</taxon>
        <taxon>Bacillaceae</taxon>
        <taxon>Sutcliffiella</taxon>
    </lineage>
</organism>
<name>A0A223KMI7_9BACI</name>
<gene>
    <name evidence="2" type="ORF">BC6307_04980</name>
</gene>
<reference evidence="2 3" key="1">
    <citation type="submission" date="2016-12" db="EMBL/GenBank/DDBJ databases">
        <title>The whole genome sequencing and assembly of Bacillus cohnii DSM 6307T strain.</title>
        <authorList>
            <person name="Lee Y.-J."/>
            <person name="Yi H."/>
            <person name="Bahn Y.-S."/>
            <person name="Kim J.F."/>
            <person name="Lee D.-W."/>
        </authorList>
    </citation>
    <scope>NUCLEOTIDE SEQUENCE [LARGE SCALE GENOMIC DNA]</scope>
    <source>
        <strain evidence="2 3">DSM 6307</strain>
    </source>
</reference>
<dbReference type="EMBL" id="CP018866">
    <property type="protein sequence ID" value="AST90682.1"/>
    <property type="molecule type" value="Genomic_DNA"/>
</dbReference>
<accession>A0A223KMI7</accession>
<evidence type="ECO:0000259" key="1">
    <source>
        <dbReference type="Pfam" id="PF13280"/>
    </source>
</evidence>